<evidence type="ECO:0000256" key="1">
    <source>
        <dbReference type="SAM" id="MobiDB-lite"/>
    </source>
</evidence>
<feature type="region of interest" description="Disordered" evidence="1">
    <location>
        <begin position="871"/>
        <end position="960"/>
    </location>
</feature>
<keyword evidence="4" id="KW-1185">Reference proteome</keyword>
<dbReference type="AlphaFoldDB" id="A0A6A6C5X3"/>
<feature type="domain" description="DUF6604" evidence="2">
    <location>
        <begin position="14"/>
        <end position="237"/>
    </location>
</feature>
<feature type="compositionally biased region" description="Basic and acidic residues" evidence="1">
    <location>
        <begin position="913"/>
        <end position="930"/>
    </location>
</feature>
<dbReference type="Pfam" id="PF20253">
    <property type="entry name" value="DUF6604"/>
    <property type="match status" value="1"/>
</dbReference>
<name>A0A6A6C5X3_ZASCE</name>
<dbReference type="Proteomes" id="UP000799537">
    <property type="component" value="Unassembled WGS sequence"/>
</dbReference>
<feature type="compositionally biased region" description="Basic and acidic residues" evidence="1">
    <location>
        <begin position="874"/>
        <end position="893"/>
    </location>
</feature>
<dbReference type="OrthoDB" id="3650889at2759"/>
<feature type="compositionally biased region" description="Basic residues" evidence="1">
    <location>
        <begin position="939"/>
        <end position="956"/>
    </location>
</feature>
<protein>
    <recommendedName>
        <fullName evidence="2">DUF6604 domain-containing protein</fullName>
    </recommendedName>
</protein>
<evidence type="ECO:0000259" key="2">
    <source>
        <dbReference type="Pfam" id="PF20253"/>
    </source>
</evidence>
<dbReference type="PANTHER" id="PTHR38795:SF1">
    <property type="entry name" value="DUF6604 DOMAIN-CONTAINING PROTEIN"/>
    <property type="match status" value="1"/>
</dbReference>
<dbReference type="PANTHER" id="PTHR38795">
    <property type="entry name" value="DUF6604 DOMAIN-CONTAINING PROTEIN"/>
    <property type="match status" value="1"/>
</dbReference>
<evidence type="ECO:0000313" key="4">
    <source>
        <dbReference type="Proteomes" id="UP000799537"/>
    </source>
</evidence>
<organism evidence="3 4">
    <name type="scientific">Zasmidium cellare ATCC 36951</name>
    <dbReference type="NCBI Taxonomy" id="1080233"/>
    <lineage>
        <taxon>Eukaryota</taxon>
        <taxon>Fungi</taxon>
        <taxon>Dikarya</taxon>
        <taxon>Ascomycota</taxon>
        <taxon>Pezizomycotina</taxon>
        <taxon>Dothideomycetes</taxon>
        <taxon>Dothideomycetidae</taxon>
        <taxon>Mycosphaerellales</taxon>
        <taxon>Mycosphaerellaceae</taxon>
        <taxon>Zasmidium</taxon>
    </lineage>
</organism>
<proteinExistence type="predicted"/>
<dbReference type="InterPro" id="IPR046539">
    <property type="entry name" value="DUF6604"/>
</dbReference>
<evidence type="ECO:0000313" key="3">
    <source>
        <dbReference type="EMBL" id="KAF2162415.1"/>
    </source>
</evidence>
<accession>A0A6A6C5X3</accession>
<dbReference type="RefSeq" id="XP_033663304.1">
    <property type="nucleotide sequence ID" value="XM_033808394.1"/>
</dbReference>
<gene>
    <name evidence="3" type="ORF">M409DRAFT_27040</name>
</gene>
<reference evidence="3" key="1">
    <citation type="journal article" date="2020" name="Stud. Mycol.">
        <title>101 Dothideomycetes genomes: a test case for predicting lifestyles and emergence of pathogens.</title>
        <authorList>
            <person name="Haridas S."/>
            <person name="Albert R."/>
            <person name="Binder M."/>
            <person name="Bloem J."/>
            <person name="Labutti K."/>
            <person name="Salamov A."/>
            <person name="Andreopoulos B."/>
            <person name="Baker S."/>
            <person name="Barry K."/>
            <person name="Bills G."/>
            <person name="Bluhm B."/>
            <person name="Cannon C."/>
            <person name="Castanera R."/>
            <person name="Culley D."/>
            <person name="Daum C."/>
            <person name="Ezra D."/>
            <person name="Gonzalez J."/>
            <person name="Henrissat B."/>
            <person name="Kuo A."/>
            <person name="Liang C."/>
            <person name="Lipzen A."/>
            <person name="Lutzoni F."/>
            <person name="Magnuson J."/>
            <person name="Mondo S."/>
            <person name="Nolan M."/>
            <person name="Ohm R."/>
            <person name="Pangilinan J."/>
            <person name="Park H.-J."/>
            <person name="Ramirez L."/>
            <person name="Alfaro M."/>
            <person name="Sun H."/>
            <person name="Tritt A."/>
            <person name="Yoshinaga Y."/>
            <person name="Zwiers L.-H."/>
            <person name="Turgeon B."/>
            <person name="Goodwin S."/>
            <person name="Spatafora J."/>
            <person name="Crous P."/>
            <person name="Grigoriev I."/>
        </authorList>
    </citation>
    <scope>NUCLEOTIDE SEQUENCE</scope>
    <source>
        <strain evidence="3">ATCC 36951</strain>
    </source>
</reference>
<dbReference type="EMBL" id="ML993613">
    <property type="protein sequence ID" value="KAF2162415.1"/>
    <property type="molecule type" value="Genomic_DNA"/>
</dbReference>
<sequence length="968" mass="108100">MTDQNATSGSRCARYKVGTERLERWLVTTTNSCTDVTALVEVLSAGNANEQVIAGTVPLRSDEYVPVAEAIAKAVEDEEYNIVVPGHVLRNLRTVIRLRKEEHHIHAAISMRVYQALSDNDKSHKHFIEVLESVQLILKGAYDLATTRAADFSTVETDAQSGPRRGGTVNRVDLSSASFKPSNKAAEPEHTLWSHLQELHDVKVSIQETLEQWRRGEITTTFALKSTDAAFELVKCHDDVFRILHPKIDTHSKLLQLFGLQLKDIPGVPLVYVVNKISAGIDSSESPIPATVLELLCPTGAMVIDVFQETLSRYKANKRDYEQRALREIKPPSAREKGWRECHRFVKLLQDNVAALEHHASDSSISNKDRFVESLVTDHDRLWLSFAVELYLEVVDTLGQSTSNLSEMLENRLRRLSNELSRHKSLVAESGDKELAEKSAANVDCWVAHISHAVRILRVKTPAFNGGDFSSPLYKQQRQTVKAHENGLVHATASFLPVQVGAAAYDMDRRTMDVACVNANSAAHFHTVSYLYKVGLRTGLVKIICEDLEILASSYARDGQGMPAYGPRYPLRSFAAGLKADLGINLYNFSNAKPGETFTFDVNGKGRPFLGSEMARRLIDLEERNRNDTIDTTSGKRLQIVLDGLLAERTQRDSGTRTSERQEYRPVELLAEFKDQFAREETFLAMDLRAFLSQCDGFFKCMMDQIDPASTQSSVSIALDVMEAIVQFADDPVQWDNNRYAPFSPIMDSYIEQAGDKYSKLARDAMASERLQGPGLHDISGHLQAQRNQDTAKFNLSGTSISRVGTLVALYHPRATLEDLDKARLHPAPPGCVSLPGYMMQPEVDSKERQVKESLEQMSIPLCIRSIENVQSAERTRGNQDLDERRDSMEPKKATSSCNVTMRCNGPATADSAQREDAVKAQNEDGHGEEGPSGEKLTAKARKKRRDRENRKKRRALTAEGVVVWKSF</sequence>
<dbReference type="GeneID" id="54561666"/>